<protein>
    <submittedName>
        <fullName evidence="2">Uncharacterized protein</fullName>
    </submittedName>
</protein>
<proteinExistence type="predicted"/>
<accession>A0A5Q0L5H9</accession>
<feature type="compositionally biased region" description="Basic residues" evidence="1">
    <location>
        <begin position="15"/>
        <end position="25"/>
    </location>
</feature>
<evidence type="ECO:0000313" key="2">
    <source>
        <dbReference type="EMBL" id="QFZ71939.1"/>
    </source>
</evidence>
<dbReference type="EMBL" id="CP045643">
    <property type="protein sequence ID" value="QFZ71939.1"/>
    <property type="molecule type" value="Genomic_DNA"/>
</dbReference>
<evidence type="ECO:0000313" key="3">
    <source>
        <dbReference type="Proteomes" id="UP000326179"/>
    </source>
</evidence>
<keyword evidence="3" id="KW-1185">Reference proteome</keyword>
<reference evidence="2 3" key="1">
    <citation type="submission" date="2019-10" db="EMBL/GenBank/DDBJ databases">
        <title>A novel species.</title>
        <authorList>
            <person name="Gao J."/>
        </authorList>
    </citation>
    <scope>NUCLEOTIDE SEQUENCE [LARGE SCALE GENOMIC DNA]</scope>
    <source>
        <strain evidence="2 3">QMT-28</strain>
    </source>
</reference>
<name>A0A5Q0L5H9_9ACTN</name>
<gene>
    <name evidence="2" type="ORF">GFH48_00420</name>
</gene>
<dbReference type="AlphaFoldDB" id="A0A5Q0L5H9"/>
<sequence length="68" mass="7488">MAPEVHGHPADGRTRQLRTSHHRRATTLEGLIANNHAQRNKQRSSVLHTAITAEEPAAAKPQPEPEPD</sequence>
<dbReference type="Proteomes" id="UP000326179">
    <property type="component" value="Chromosome"/>
</dbReference>
<evidence type="ECO:0000256" key="1">
    <source>
        <dbReference type="SAM" id="MobiDB-lite"/>
    </source>
</evidence>
<feature type="compositionally biased region" description="Basic and acidic residues" evidence="1">
    <location>
        <begin position="1"/>
        <end position="14"/>
    </location>
</feature>
<dbReference type="KEGG" id="sfy:GFH48_00420"/>
<organism evidence="2 3">
    <name type="scientific">Streptomyces fagopyri</name>
    <dbReference type="NCBI Taxonomy" id="2662397"/>
    <lineage>
        <taxon>Bacteria</taxon>
        <taxon>Bacillati</taxon>
        <taxon>Actinomycetota</taxon>
        <taxon>Actinomycetes</taxon>
        <taxon>Kitasatosporales</taxon>
        <taxon>Streptomycetaceae</taxon>
        <taxon>Streptomyces</taxon>
    </lineage>
</organism>
<feature type="region of interest" description="Disordered" evidence="1">
    <location>
        <begin position="1"/>
        <end position="68"/>
    </location>
</feature>